<keyword evidence="1" id="KW-0812">Transmembrane</keyword>
<keyword evidence="1" id="KW-0472">Membrane</keyword>
<evidence type="ECO:0000256" key="1">
    <source>
        <dbReference type="SAM" id="Phobius"/>
    </source>
</evidence>
<keyword evidence="1" id="KW-1133">Transmembrane helix</keyword>
<reference evidence="2 3" key="1">
    <citation type="submission" date="2019-09" db="EMBL/GenBank/DDBJ databases">
        <title>Mumia zhuanghuii sp. nov. isolated from the intestinal contents of plateau pika (Ochotona curzoniae) in the Qinghai-Tibet plateau of China.</title>
        <authorList>
            <person name="Tian Z."/>
        </authorList>
    </citation>
    <scope>NUCLEOTIDE SEQUENCE [LARGE SCALE GENOMIC DNA]</scope>
    <source>
        <strain evidence="3">350</strain>
    </source>
</reference>
<evidence type="ECO:0000313" key="2">
    <source>
        <dbReference type="EMBL" id="KAA1418190.1"/>
    </source>
</evidence>
<evidence type="ECO:0000313" key="3">
    <source>
        <dbReference type="Proteomes" id="UP000307768"/>
    </source>
</evidence>
<dbReference type="OrthoDB" id="3775941at2"/>
<gene>
    <name evidence="2" type="ORF">FE697_020360</name>
</gene>
<accession>A0A5Q6RJQ4</accession>
<protein>
    <recommendedName>
        <fullName evidence="4">Flippase-like domain-containing protein</fullName>
    </recommendedName>
</protein>
<feature type="transmembrane region" description="Helical" evidence="1">
    <location>
        <begin position="227"/>
        <end position="249"/>
    </location>
</feature>
<dbReference type="AlphaFoldDB" id="A0A5Q6RJQ4"/>
<dbReference type="Proteomes" id="UP000307768">
    <property type="component" value="Unassembled WGS sequence"/>
</dbReference>
<comment type="caution">
    <text evidence="2">The sequence shown here is derived from an EMBL/GenBank/DDBJ whole genome shotgun (WGS) entry which is preliminary data.</text>
</comment>
<feature type="transmembrane region" description="Helical" evidence="1">
    <location>
        <begin position="306"/>
        <end position="326"/>
    </location>
</feature>
<feature type="transmembrane region" description="Helical" evidence="1">
    <location>
        <begin position="12"/>
        <end position="31"/>
    </location>
</feature>
<sequence length="337" mass="35125">MSRSGRASRSIRTLVLLTASLLLGWFIIVRVGTVDWEDVGDALAKLAAWQLVVLFGVVVVRQVLSAVPTALFVPGLGMTRAVVSDQAAMLMRVVAPPPADTAIRLTMLARWRVEPPAAVAGVVMTKVAHNTVRWSAPVIGFVLVLTDRFDSSFGAGALAGGSVAAVILVVVYLVARGRTTAGRVGLVAGRSVRTVRRSVDPEEWEAAATAFREQISGRLSTGLPRSLAALLVMLACDAAILLLSVRFVGVGADALPASEAVAAYLLVYPMTLLPIFGLGVLDASAVAIMVAYAGPELEGSLVAALFVWRTVTIGAALVLGGVAVLAGRLMPPARRDG</sequence>
<dbReference type="EMBL" id="VDFQ02000007">
    <property type="protein sequence ID" value="KAA1418190.1"/>
    <property type="molecule type" value="Genomic_DNA"/>
</dbReference>
<name>A0A5Q6RJQ4_9ACTN</name>
<organism evidence="2 3">
    <name type="scientific">Mumia zhuanghuii</name>
    <dbReference type="NCBI Taxonomy" id="2585211"/>
    <lineage>
        <taxon>Bacteria</taxon>
        <taxon>Bacillati</taxon>
        <taxon>Actinomycetota</taxon>
        <taxon>Actinomycetes</taxon>
        <taxon>Propionibacteriales</taxon>
        <taxon>Nocardioidaceae</taxon>
        <taxon>Mumia</taxon>
    </lineage>
</organism>
<feature type="transmembrane region" description="Helical" evidence="1">
    <location>
        <begin position="153"/>
        <end position="175"/>
    </location>
</feature>
<feature type="transmembrane region" description="Helical" evidence="1">
    <location>
        <begin position="261"/>
        <end position="294"/>
    </location>
</feature>
<evidence type="ECO:0008006" key="4">
    <source>
        <dbReference type="Google" id="ProtNLM"/>
    </source>
</evidence>
<dbReference type="RefSeq" id="WP_149771479.1">
    <property type="nucleotide sequence ID" value="NZ_VDFQ02000007.1"/>
</dbReference>
<proteinExistence type="predicted"/>